<keyword evidence="3 6" id="KW-0812">Transmembrane</keyword>
<dbReference type="OrthoDB" id="2503643at2759"/>
<name>A0A4S4MPI4_9APHY</name>
<comment type="caution">
    <text evidence="7">The sequence shown here is derived from an EMBL/GenBank/DDBJ whole genome shotgun (WGS) entry which is preliminary data.</text>
</comment>
<dbReference type="Pfam" id="PF05251">
    <property type="entry name" value="Ost5"/>
    <property type="match status" value="1"/>
</dbReference>
<dbReference type="GO" id="GO:0006487">
    <property type="term" value="P:protein N-linked glycosylation"/>
    <property type="evidence" value="ECO:0007669"/>
    <property type="project" value="UniProtKB-UniRule"/>
</dbReference>
<sequence>MSYTYDSIASLHKAIPPFSPYIPVALLPYIAFILLTATFALAFYFSTLPKTAVPLREVAVASTASVLGGFGVVALFCSMGVYV</sequence>
<accession>A0A4S4MPI4</accession>
<comment type="function">
    <text evidence="6">Subunit of the oligosaccharyl transferase (OST) complex that catalyzes the initial transfer of a defined glycan (Glc(3)Man(9)GlcNAc(2) in eukaryotes) from the lipid carrier dolichol-pyrophosphate to an asparagine residue within an Asn-X-Ser/Thr consensus motif in nascent polypeptide chains, the first step in protein N-glycosylation. N-glycosylation occurs cotranslationally and the complex associates with the Sec61 complex at the channel-forming translocon complex that mediates protein translocation across the endoplasmic reticulum (ER). All subunits are required for a maximal enzyme activity.</text>
</comment>
<keyword evidence="8" id="KW-1185">Reference proteome</keyword>
<comment type="similarity">
    <text evidence="2 6">Belongs to the OST5 family.</text>
</comment>
<organism evidence="7 8">
    <name type="scientific">Antrodiella citrinella</name>
    <dbReference type="NCBI Taxonomy" id="2447956"/>
    <lineage>
        <taxon>Eukaryota</taxon>
        <taxon>Fungi</taxon>
        <taxon>Dikarya</taxon>
        <taxon>Basidiomycota</taxon>
        <taxon>Agaricomycotina</taxon>
        <taxon>Agaricomycetes</taxon>
        <taxon>Polyporales</taxon>
        <taxon>Steccherinaceae</taxon>
        <taxon>Antrodiella</taxon>
    </lineage>
</organism>
<evidence type="ECO:0000256" key="2">
    <source>
        <dbReference type="ARBA" id="ARBA00009825"/>
    </source>
</evidence>
<dbReference type="GO" id="GO:0008250">
    <property type="term" value="C:oligosaccharyltransferase complex"/>
    <property type="evidence" value="ECO:0007669"/>
    <property type="project" value="UniProtKB-UniRule"/>
</dbReference>
<evidence type="ECO:0000256" key="6">
    <source>
        <dbReference type="RuleBase" id="RU367008"/>
    </source>
</evidence>
<evidence type="ECO:0000313" key="7">
    <source>
        <dbReference type="EMBL" id="THH27966.1"/>
    </source>
</evidence>
<keyword evidence="5 6" id="KW-0472">Membrane</keyword>
<protein>
    <recommendedName>
        <fullName evidence="6">Dolichyl-diphosphooligosaccharide-protein glycosyltransferase subunit OST5</fullName>
    </recommendedName>
</protein>
<evidence type="ECO:0000256" key="1">
    <source>
        <dbReference type="ARBA" id="ARBA00004141"/>
    </source>
</evidence>
<dbReference type="InterPro" id="IPR007915">
    <property type="entry name" value="TMEM258/Ost5"/>
</dbReference>
<feature type="transmembrane region" description="Helical" evidence="6">
    <location>
        <begin position="26"/>
        <end position="46"/>
    </location>
</feature>
<feature type="transmembrane region" description="Helical" evidence="6">
    <location>
        <begin position="58"/>
        <end position="82"/>
    </location>
</feature>
<gene>
    <name evidence="7" type="ORF">EUX98_g6218</name>
</gene>
<evidence type="ECO:0000256" key="3">
    <source>
        <dbReference type="ARBA" id="ARBA00022692"/>
    </source>
</evidence>
<dbReference type="AlphaFoldDB" id="A0A4S4MPI4"/>
<evidence type="ECO:0000256" key="5">
    <source>
        <dbReference type="ARBA" id="ARBA00023136"/>
    </source>
</evidence>
<proteinExistence type="inferred from homology"/>
<keyword evidence="4 6" id="KW-1133">Transmembrane helix</keyword>
<evidence type="ECO:0000313" key="8">
    <source>
        <dbReference type="Proteomes" id="UP000308730"/>
    </source>
</evidence>
<comment type="subcellular location">
    <subcellularLocation>
        <location evidence="1 6">Membrane</location>
        <topology evidence="1 6">Multi-pass membrane protein</topology>
    </subcellularLocation>
</comment>
<dbReference type="EMBL" id="SGPM01000212">
    <property type="protein sequence ID" value="THH27966.1"/>
    <property type="molecule type" value="Genomic_DNA"/>
</dbReference>
<dbReference type="Proteomes" id="UP000308730">
    <property type="component" value="Unassembled WGS sequence"/>
</dbReference>
<reference evidence="7 8" key="1">
    <citation type="submission" date="2019-02" db="EMBL/GenBank/DDBJ databases">
        <title>Genome sequencing of the rare red list fungi Antrodiella citrinella (Flaviporus citrinellus).</title>
        <authorList>
            <person name="Buettner E."/>
            <person name="Kellner H."/>
        </authorList>
    </citation>
    <scope>NUCLEOTIDE SEQUENCE [LARGE SCALE GENOMIC DNA]</scope>
    <source>
        <strain evidence="7 8">DSM 108506</strain>
    </source>
</reference>
<comment type="subunit">
    <text evidence="6">Component of the oligosaccharyltransferase (OST) complex.</text>
</comment>
<evidence type="ECO:0000256" key="4">
    <source>
        <dbReference type="ARBA" id="ARBA00022989"/>
    </source>
</evidence>